<gene>
    <name evidence="2" type="ORF">AVDCRST_MAG91-325</name>
</gene>
<name>A0A6J4S9M2_9SPHN</name>
<accession>A0A6J4S9M2</accession>
<dbReference type="EMBL" id="CADCVX010000076">
    <property type="protein sequence ID" value="CAA9486805.1"/>
    <property type="molecule type" value="Genomic_DNA"/>
</dbReference>
<feature type="non-terminal residue" evidence="2">
    <location>
        <position position="1"/>
    </location>
</feature>
<feature type="region of interest" description="Disordered" evidence="1">
    <location>
        <begin position="1"/>
        <end position="34"/>
    </location>
</feature>
<protein>
    <submittedName>
        <fullName evidence="2">Uncharacterized protein</fullName>
    </submittedName>
</protein>
<dbReference type="AlphaFoldDB" id="A0A6J4S9M2"/>
<evidence type="ECO:0000256" key="1">
    <source>
        <dbReference type="SAM" id="MobiDB-lite"/>
    </source>
</evidence>
<sequence length="34" mass="3688">SRWRSRFGGPGCRPTRPTRDYSSRSPPASGHGAS</sequence>
<reference evidence="2" key="1">
    <citation type="submission" date="2020-02" db="EMBL/GenBank/DDBJ databases">
        <authorList>
            <person name="Meier V. D."/>
        </authorList>
    </citation>
    <scope>NUCLEOTIDE SEQUENCE</scope>
    <source>
        <strain evidence="2">AVDCRST_MAG91</strain>
    </source>
</reference>
<evidence type="ECO:0000313" key="2">
    <source>
        <dbReference type="EMBL" id="CAA9486805.1"/>
    </source>
</evidence>
<feature type="non-terminal residue" evidence="2">
    <location>
        <position position="34"/>
    </location>
</feature>
<proteinExistence type="predicted"/>
<organism evidence="2">
    <name type="scientific">uncultured Sphingomonadaceae bacterium</name>
    <dbReference type="NCBI Taxonomy" id="169976"/>
    <lineage>
        <taxon>Bacteria</taxon>
        <taxon>Pseudomonadati</taxon>
        <taxon>Pseudomonadota</taxon>
        <taxon>Alphaproteobacteria</taxon>
        <taxon>Sphingomonadales</taxon>
        <taxon>Sphingomonadaceae</taxon>
        <taxon>environmental samples</taxon>
    </lineage>
</organism>